<dbReference type="SUPFAM" id="SSF46689">
    <property type="entry name" value="Homeodomain-like"/>
    <property type="match status" value="1"/>
</dbReference>
<dbReference type="PROSITE" id="PS50071">
    <property type="entry name" value="HOMEOBOX_2"/>
    <property type="match status" value="1"/>
</dbReference>
<dbReference type="Gene3D" id="1.10.10.60">
    <property type="entry name" value="Homeodomain-like"/>
    <property type="match status" value="1"/>
</dbReference>
<keyword evidence="4 5" id="KW-0539">Nucleus</keyword>
<dbReference type="Proteomes" id="UP000054845">
    <property type="component" value="Unassembled WGS sequence"/>
</dbReference>
<evidence type="ECO:0000313" key="8">
    <source>
        <dbReference type="EMBL" id="CEH15398.1"/>
    </source>
</evidence>
<dbReference type="Pfam" id="PF05920">
    <property type="entry name" value="Homeobox_KN"/>
    <property type="match status" value="1"/>
</dbReference>
<comment type="subcellular location">
    <subcellularLocation>
        <location evidence="5">Nucleus</location>
    </subcellularLocation>
</comment>
<feature type="region of interest" description="Disordered" evidence="6">
    <location>
        <begin position="454"/>
        <end position="556"/>
    </location>
</feature>
<dbReference type="SMART" id="SM00389">
    <property type="entry name" value="HOX"/>
    <property type="match status" value="1"/>
</dbReference>
<protein>
    <submittedName>
        <fullName evidence="8">Homeobox protein pknox1</fullName>
    </submittedName>
</protein>
<keyword evidence="3 5" id="KW-0371">Homeobox</keyword>
<feature type="compositionally biased region" description="Low complexity" evidence="6">
    <location>
        <begin position="525"/>
        <end position="545"/>
    </location>
</feature>
<dbReference type="STRING" id="401625.A0A0P1BGF4"/>
<dbReference type="InterPro" id="IPR050224">
    <property type="entry name" value="TALE_homeobox"/>
</dbReference>
<evidence type="ECO:0000256" key="3">
    <source>
        <dbReference type="ARBA" id="ARBA00023155"/>
    </source>
</evidence>
<feature type="region of interest" description="Disordered" evidence="6">
    <location>
        <begin position="626"/>
        <end position="694"/>
    </location>
</feature>
<dbReference type="InterPro" id="IPR008422">
    <property type="entry name" value="KN_HD"/>
</dbReference>
<feature type="compositionally biased region" description="Low complexity" evidence="6">
    <location>
        <begin position="195"/>
        <end position="213"/>
    </location>
</feature>
<sequence length="694" mass="75111">MLPVELTPPSRVLNSQISLYSGIGANSSYLGPPTTLHAESSSLISMRQQPQTQDIAPIPRSDANTASDHSLASTLSLIEQVQGLYAPEKALASSFDKNAGVAGTTWATSDSHATHQLVDSGIVTASRTHWWTAESRVSELSPRTTSSRPLKAQVYHMSTTRQVPQADADVDVEDRAASSHSWSERSYHNDHRRSMQGSSSSNGDASSSSLSSSATERLPGIAHLDLFSASARSRHDKYSLPDASLPYPSWSYDHKVDGSGTAAQQIHDKPLPLPHIPALARSSGTYSPAFSTSTSRDTPSRRPGPGLNVAPAPSLFSAQASPLRPSVLSQLTSVKKDRESKHSDDRDPFPVSLKYDGLPPADQIQDHNVDPRRRASIANALPSVLAPRGPALPPPTWFRTDLKRKSAYDDDDGDRRLNGSFSDRRIWSSSRGSLPAAPVSYGKSYADEDLRGAGRTAHEPSIGPGGLAYPQDDVDLGNGHSYARSADNSPIEQRSYLGSDARYEKDSLQRSSNDRLSDQRMMYASSFSGMPSSSRSGVSHSEGASDGMQSTYRKRGKLPKAVTDLLKTWLLDHATHPYPTDDEKRRLCSITGLAMSQVSNWFINARRRILVPVSTGGFAVGTSASASLPTQGQQMHADRLYGAQPSHGPPHLGQRYVSHQQHSFAPVSQSRDNNSGSHYHPSDITQASESLRPL</sequence>
<dbReference type="AlphaFoldDB" id="A0A0P1BGF4"/>
<organism evidence="8 9">
    <name type="scientific">Ceraceosorus bombacis</name>
    <dbReference type="NCBI Taxonomy" id="401625"/>
    <lineage>
        <taxon>Eukaryota</taxon>
        <taxon>Fungi</taxon>
        <taxon>Dikarya</taxon>
        <taxon>Basidiomycota</taxon>
        <taxon>Ustilaginomycotina</taxon>
        <taxon>Exobasidiomycetes</taxon>
        <taxon>Ceraceosorales</taxon>
        <taxon>Ceraceosoraceae</taxon>
        <taxon>Ceraceosorus</taxon>
    </lineage>
</organism>
<evidence type="ECO:0000256" key="5">
    <source>
        <dbReference type="PROSITE-ProRule" id="PRU00108"/>
    </source>
</evidence>
<dbReference type="EMBL" id="CCYA01000264">
    <property type="protein sequence ID" value="CEH15398.1"/>
    <property type="molecule type" value="Genomic_DNA"/>
</dbReference>
<dbReference type="GO" id="GO:0003677">
    <property type="term" value="F:DNA binding"/>
    <property type="evidence" value="ECO:0007669"/>
    <property type="project" value="UniProtKB-UniRule"/>
</dbReference>
<feature type="compositionally biased region" description="Basic and acidic residues" evidence="6">
    <location>
        <begin position="173"/>
        <end position="193"/>
    </location>
</feature>
<dbReference type="GO" id="GO:0006355">
    <property type="term" value="P:regulation of DNA-templated transcription"/>
    <property type="evidence" value="ECO:0007669"/>
    <property type="project" value="InterPro"/>
</dbReference>
<evidence type="ECO:0000256" key="2">
    <source>
        <dbReference type="ARBA" id="ARBA00023125"/>
    </source>
</evidence>
<evidence type="ECO:0000259" key="7">
    <source>
        <dbReference type="PROSITE" id="PS50071"/>
    </source>
</evidence>
<feature type="compositionally biased region" description="Basic and acidic residues" evidence="6">
    <location>
        <begin position="501"/>
        <end position="518"/>
    </location>
</feature>
<evidence type="ECO:0000256" key="4">
    <source>
        <dbReference type="ARBA" id="ARBA00023242"/>
    </source>
</evidence>
<dbReference type="PANTHER" id="PTHR11850">
    <property type="entry name" value="HOMEOBOX PROTEIN TRANSCRIPTION FACTORS"/>
    <property type="match status" value="1"/>
</dbReference>
<evidence type="ECO:0000313" key="9">
    <source>
        <dbReference type="Proteomes" id="UP000054845"/>
    </source>
</evidence>
<feature type="compositionally biased region" description="Low complexity" evidence="6">
    <location>
        <begin position="291"/>
        <end position="306"/>
    </location>
</feature>
<feature type="compositionally biased region" description="Polar residues" evidence="6">
    <location>
        <begin position="657"/>
        <end position="694"/>
    </location>
</feature>
<feature type="compositionally biased region" description="Basic and acidic residues" evidence="6">
    <location>
        <begin position="334"/>
        <end position="348"/>
    </location>
</feature>
<accession>A0A0P1BGF4</accession>
<dbReference type="GO" id="GO:0005634">
    <property type="term" value="C:nucleus"/>
    <property type="evidence" value="ECO:0007669"/>
    <property type="project" value="UniProtKB-SubCell"/>
</dbReference>
<keyword evidence="2 5" id="KW-0238">DNA-binding</keyword>
<dbReference type="InterPro" id="IPR009057">
    <property type="entry name" value="Homeodomain-like_sf"/>
</dbReference>
<dbReference type="OrthoDB" id="10056939at2759"/>
<proteinExistence type="inferred from homology"/>
<comment type="similarity">
    <text evidence="1">Belongs to the TALE/M-ATYP homeobox family.</text>
</comment>
<feature type="region of interest" description="Disordered" evidence="6">
    <location>
        <begin position="261"/>
        <end position="313"/>
    </location>
</feature>
<evidence type="ECO:0000256" key="1">
    <source>
        <dbReference type="ARBA" id="ARBA00005800"/>
    </source>
</evidence>
<evidence type="ECO:0000256" key="6">
    <source>
        <dbReference type="SAM" id="MobiDB-lite"/>
    </source>
</evidence>
<feature type="region of interest" description="Disordered" evidence="6">
    <location>
        <begin position="155"/>
        <end position="215"/>
    </location>
</feature>
<feature type="domain" description="Homeobox" evidence="7">
    <location>
        <begin position="549"/>
        <end position="608"/>
    </location>
</feature>
<feature type="region of interest" description="Disordered" evidence="6">
    <location>
        <begin position="330"/>
        <end position="366"/>
    </location>
</feature>
<keyword evidence="9" id="KW-1185">Reference proteome</keyword>
<dbReference type="InterPro" id="IPR001356">
    <property type="entry name" value="HD"/>
</dbReference>
<feature type="DNA-binding region" description="Homeobox" evidence="5">
    <location>
        <begin position="551"/>
        <end position="609"/>
    </location>
</feature>
<name>A0A0P1BGF4_9BASI</name>
<reference evidence="9" key="1">
    <citation type="submission" date="2014-09" db="EMBL/GenBank/DDBJ databases">
        <authorList>
            <person name="Sharma Rahul"/>
            <person name="Thines Marco"/>
        </authorList>
    </citation>
    <scope>NUCLEOTIDE SEQUENCE [LARGE SCALE GENOMIC DNA]</scope>
</reference>
<dbReference type="CDD" id="cd00086">
    <property type="entry name" value="homeodomain"/>
    <property type="match status" value="1"/>
</dbReference>